<dbReference type="PANTHER" id="PTHR47691">
    <property type="entry name" value="REGULATOR-RELATED"/>
    <property type="match status" value="1"/>
</dbReference>
<dbReference type="SMART" id="SM00530">
    <property type="entry name" value="HTH_XRE"/>
    <property type="match status" value="1"/>
</dbReference>
<protein>
    <submittedName>
        <fullName evidence="2">Transcriptional regulator with XRE-family HTH domain/tetratricopeptide (TPR) repeat protein</fullName>
    </submittedName>
</protein>
<dbReference type="InterPro" id="IPR010982">
    <property type="entry name" value="Lambda_DNA-bd_dom_sf"/>
</dbReference>
<evidence type="ECO:0000313" key="2">
    <source>
        <dbReference type="EMBL" id="MDP9794578.1"/>
    </source>
</evidence>
<dbReference type="PANTHER" id="PTHR47691:SF3">
    <property type="entry name" value="HTH-TYPE TRANSCRIPTIONAL REGULATOR RV0890C-RELATED"/>
    <property type="match status" value="1"/>
</dbReference>
<dbReference type="Gene3D" id="3.40.50.300">
    <property type="entry name" value="P-loop containing nucleotide triphosphate hydrolases"/>
    <property type="match status" value="1"/>
</dbReference>
<dbReference type="SUPFAM" id="SSF48452">
    <property type="entry name" value="TPR-like"/>
    <property type="match status" value="1"/>
</dbReference>
<dbReference type="Gene3D" id="1.25.40.10">
    <property type="entry name" value="Tetratricopeptide repeat domain"/>
    <property type="match status" value="1"/>
</dbReference>
<dbReference type="PROSITE" id="PS50943">
    <property type="entry name" value="HTH_CROC1"/>
    <property type="match status" value="1"/>
</dbReference>
<dbReference type="InterPro" id="IPR001387">
    <property type="entry name" value="Cro/C1-type_HTH"/>
</dbReference>
<dbReference type="Proteomes" id="UP001240984">
    <property type="component" value="Unassembled WGS sequence"/>
</dbReference>
<gene>
    <name evidence="2" type="ORF">J2S43_003090</name>
</gene>
<keyword evidence="3" id="KW-1185">Reference proteome</keyword>
<dbReference type="EMBL" id="JAUSRA010000001">
    <property type="protein sequence ID" value="MDP9794578.1"/>
    <property type="molecule type" value="Genomic_DNA"/>
</dbReference>
<evidence type="ECO:0000259" key="1">
    <source>
        <dbReference type="PROSITE" id="PS50943"/>
    </source>
</evidence>
<dbReference type="InterPro" id="IPR011990">
    <property type="entry name" value="TPR-like_helical_dom_sf"/>
</dbReference>
<comment type="caution">
    <text evidence="2">The sequence shown here is derived from an EMBL/GenBank/DDBJ whole genome shotgun (WGS) entry which is preliminary data.</text>
</comment>
<dbReference type="Pfam" id="PF13424">
    <property type="entry name" value="TPR_12"/>
    <property type="match status" value="1"/>
</dbReference>
<dbReference type="RefSeq" id="WP_306829708.1">
    <property type="nucleotide sequence ID" value="NZ_JAUSRA010000001.1"/>
</dbReference>
<name>A0ABT9MT67_9ACTN</name>
<dbReference type="InterPro" id="IPR002182">
    <property type="entry name" value="NB-ARC"/>
</dbReference>
<dbReference type="SUPFAM" id="SSF52540">
    <property type="entry name" value="P-loop containing nucleoside triphosphate hydrolases"/>
    <property type="match status" value="1"/>
</dbReference>
<proteinExistence type="predicted"/>
<dbReference type="CDD" id="cd00093">
    <property type="entry name" value="HTH_XRE"/>
    <property type="match status" value="1"/>
</dbReference>
<dbReference type="Pfam" id="PF00931">
    <property type="entry name" value="NB-ARC"/>
    <property type="match status" value="1"/>
</dbReference>
<evidence type="ECO:0000313" key="3">
    <source>
        <dbReference type="Proteomes" id="UP001240984"/>
    </source>
</evidence>
<dbReference type="InterPro" id="IPR027417">
    <property type="entry name" value="P-loop_NTPase"/>
</dbReference>
<dbReference type="Gene3D" id="1.10.260.40">
    <property type="entry name" value="lambda repressor-like DNA-binding domains"/>
    <property type="match status" value="1"/>
</dbReference>
<organism evidence="2 3">
    <name type="scientific">Catenuloplanes nepalensis</name>
    <dbReference type="NCBI Taxonomy" id="587533"/>
    <lineage>
        <taxon>Bacteria</taxon>
        <taxon>Bacillati</taxon>
        <taxon>Actinomycetota</taxon>
        <taxon>Actinomycetes</taxon>
        <taxon>Micromonosporales</taxon>
        <taxon>Micromonosporaceae</taxon>
        <taxon>Catenuloplanes</taxon>
    </lineage>
</organism>
<dbReference type="PRINTS" id="PR00364">
    <property type="entry name" value="DISEASERSIST"/>
</dbReference>
<feature type="domain" description="HTH cro/C1-type" evidence="1">
    <location>
        <begin position="8"/>
        <end position="63"/>
    </location>
</feature>
<sequence length="755" mass="80082">MTSFGDRLRQVRRDAGLTLEQLAEASGVSDRTISDMERGHSRAPQARTLTALADGLGLTGDARAVLIAAAKEARSASAAGRPRVGDLPRGVTDFVGRAAELAIARDAAQRAGHDAGPPPVLVVHGTAGLGKTAFAVRVADDLRDDFPDGRVYLDLRGTDPEPVAAGEALQRLLRALDVPAARIAAADDDRSAQLRALLEDRRCLLVLDNAGSEAQVRPLLPATGPCLVVVTSRRMLGGLEGVLRIPLPPLTPSESAGLLGAIASQAADPEAAAQVETVSRLCGHLPLALRIAGTRLASRPQWTVAGLAGRLAGADRRLAVLSAGDARVAAAFGLSYAQLSGPAATLFRRLAHVPGADFAAPLAAVLTEAPLPDAEDHLDELVEIGLLQPQGVDRYRFHDLIRLYAEERLRAEETAEDRAAAVRRMTDWLLDTARVAGLWYHSGDGEPPDGWDGLAPLATLQEAGAWLRAETDNWRVALRLAAAGERHQLVVDVVFALGYYADSAAHWPGWVETHGLAMRAAKALPDRKQRTEQLTNYAWALLYSGGRAEEAAEVAMEAYRLGEETGDLEDQRLAIGYAGAAWRHLGRLDDALRAFGQAVDLARRTGDDGTGVRALVAYALTLQTAGRYREAVGTYREVLAGLDRFEAPPIEVRTTRMGALAGLTTAHCALEQWSECLGAGGLVLPLATELGNARQLGRVLIATGRAHAALGDAARARADLIRGMETLEGNFIAGSTLDLDYLARAAETLRGLASS</sequence>
<reference evidence="2 3" key="1">
    <citation type="submission" date="2023-07" db="EMBL/GenBank/DDBJ databases">
        <title>Sequencing the genomes of 1000 actinobacteria strains.</title>
        <authorList>
            <person name="Klenk H.-P."/>
        </authorList>
    </citation>
    <scope>NUCLEOTIDE SEQUENCE [LARGE SCALE GENOMIC DNA]</scope>
    <source>
        <strain evidence="2 3">DSM 44710</strain>
    </source>
</reference>
<dbReference type="Pfam" id="PF13560">
    <property type="entry name" value="HTH_31"/>
    <property type="match status" value="1"/>
</dbReference>
<accession>A0ABT9MT67</accession>
<dbReference type="SUPFAM" id="SSF47413">
    <property type="entry name" value="lambda repressor-like DNA-binding domains"/>
    <property type="match status" value="1"/>
</dbReference>